<dbReference type="AlphaFoldDB" id="A0A8C8AD80"/>
<sequence>MPRLCCSNLSYLSFSLVFLEPPSFERTPEPLDVLPGTSITFTCVIRGTPPFKVNWFRGANELVPGDKCNIYLEDSVVELELFDVTPLQSGEYTCLVINDAGRANCTAHLTVKEPAVFVKKLSDQYVEPGKPIILEGTYTGSLPISVTWKKNGHTITQSQKCSITTTEKSCILEILDSTKEDAGEYTCHVENEAGRDVCEAVVSTLEPPYFVTHLEPLEVSVGDYTTLQCRIAGTPEITVSWYKGDTKLRSTPEYKVFFKDNVATLIFNKVVSNDSGEYICKAENSVGTASTKRVAVTPLFTLSLVFKLLSQYTIWKTVIW</sequence>
<proteinExistence type="predicted"/>
<dbReference type="InterPro" id="IPR003599">
    <property type="entry name" value="Ig_sub"/>
</dbReference>
<dbReference type="Proteomes" id="UP000694552">
    <property type="component" value="Unplaced"/>
</dbReference>
<dbReference type="InterPro" id="IPR007110">
    <property type="entry name" value="Ig-like_dom"/>
</dbReference>
<dbReference type="FunFam" id="2.60.40.10:FF:000022">
    <property type="entry name" value="Cardiac titin"/>
    <property type="match status" value="2"/>
</dbReference>
<dbReference type="InterPro" id="IPR013098">
    <property type="entry name" value="Ig_I-set"/>
</dbReference>
<evidence type="ECO:0000313" key="3">
    <source>
        <dbReference type="Proteomes" id="UP000694552"/>
    </source>
</evidence>
<dbReference type="Pfam" id="PF07679">
    <property type="entry name" value="I-set"/>
    <property type="match status" value="3"/>
</dbReference>
<dbReference type="Ensembl" id="ENSOSUT00000004259.1">
    <property type="protein sequence ID" value="ENSOSUP00000004121.1"/>
    <property type="gene ID" value="ENSOSUG00000002824.1"/>
</dbReference>
<keyword evidence="3" id="KW-1185">Reference proteome</keyword>
<dbReference type="SUPFAM" id="SSF48726">
    <property type="entry name" value="Immunoglobulin"/>
    <property type="match status" value="3"/>
</dbReference>
<accession>A0A8C8AD80</accession>
<feature type="domain" description="Ig-like" evidence="1">
    <location>
        <begin position="114"/>
        <end position="203"/>
    </location>
</feature>
<dbReference type="Gene3D" id="2.60.40.10">
    <property type="entry name" value="Immunoglobulins"/>
    <property type="match status" value="3"/>
</dbReference>
<dbReference type="PANTHER" id="PTHR47633">
    <property type="entry name" value="IMMUNOGLOBULIN"/>
    <property type="match status" value="1"/>
</dbReference>
<dbReference type="PROSITE" id="PS50835">
    <property type="entry name" value="IG_LIKE"/>
    <property type="match status" value="3"/>
</dbReference>
<dbReference type="InterPro" id="IPR003598">
    <property type="entry name" value="Ig_sub2"/>
</dbReference>
<organism evidence="2 3">
    <name type="scientific">Otus sunia</name>
    <name type="common">Oriental scops-owl</name>
    <dbReference type="NCBI Taxonomy" id="257818"/>
    <lineage>
        <taxon>Eukaryota</taxon>
        <taxon>Metazoa</taxon>
        <taxon>Chordata</taxon>
        <taxon>Craniata</taxon>
        <taxon>Vertebrata</taxon>
        <taxon>Euteleostomi</taxon>
        <taxon>Archelosauria</taxon>
        <taxon>Archosauria</taxon>
        <taxon>Dinosauria</taxon>
        <taxon>Saurischia</taxon>
        <taxon>Theropoda</taxon>
        <taxon>Coelurosauria</taxon>
        <taxon>Aves</taxon>
        <taxon>Neognathae</taxon>
        <taxon>Neoaves</taxon>
        <taxon>Telluraves</taxon>
        <taxon>Strigiformes</taxon>
        <taxon>Strigidae</taxon>
        <taxon>Otus</taxon>
    </lineage>
</organism>
<reference evidence="2" key="1">
    <citation type="submission" date="2025-08" db="UniProtKB">
        <authorList>
            <consortium name="Ensembl"/>
        </authorList>
    </citation>
    <scope>IDENTIFICATION</scope>
</reference>
<dbReference type="CDD" id="cd00096">
    <property type="entry name" value="Ig"/>
    <property type="match status" value="1"/>
</dbReference>
<evidence type="ECO:0000313" key="2">
    <source>
        <dbReference type="Ensembl" id="ENSOSUP00000004121.1"/>
    </source>
</evidence>
<protein>
    <recommendedName>
        <fullName evidence="1">Ig-like domain-containing protein</fullName>
    </recommendedName>
</protein>
<feature type="domain" description="Ig-like" evidence="1">
    <location>
        <begin position="208"/>
        <end position="297"/>
    </location>
</feature>
<dbReference type="InterPro" id="IPR036179">
    <property type="entry name" value="Ig-like_dom_sf"/>
</dbReference>
<evidence type="ECO:0000259" key="1">
    <source>
        <dbReference type="PROSITE" id="PS50835"/>
    </source>
</evidence>
<dbReference type="FunFam" id="2.60.40.10:FF:000218">
    <property type="entry name" value="titin isoform X1"/>
    <property type="match status" value="1"/>
</dbReference>
<dbReference type="SMART" id="SM00409">
    <property type="entry name" value="IG"/>
    <property type="match status" value="3"/>
</dbReference>
<dbReference type="InterPro" id="IPR013783">
    <property type="entry name" value="Ig-like_fold"/>
</dbReference>
<feature type="domain" description="Ig-like" evidence="1">
    <location>
        <begin position="22"/>
        <end position="110"/>
    </location>
</feature>
<reference evidence="2" key="2">
    <citation type="submission" date="2025-09" db="UniProtKB">
        <authorList>
            <consortium name="Ensembl"/>
        </authorList>
    </citation>
    <scope>IDENTIFICATION</scope>
</reference>
<name>A0A8C8AD80_9STRI</name>
<dbReference type="SMART" id="SM00408">
    <property type="entry name" value="IGc2"/>
    <property type="match status" value="3"/>
</dbReference>